<evidence type="ECO:0000256" key="4">
    <source>
        <dbReference type="ARBA" id="ARBA00022729"/>
    </source>
</evidence>
<dbReference type="Proteomes" id="UP001052739">
    <property type="component" value="Unassembled WGS sequence"/>
</dbReference>
<dbReference type="InterPro" id="IPR002884">
    <property type="entry name" value="P_dom"/>
</dbReference>
<keyword evidence="6 8" id="KW-0862">Zinc</keyword>
<proteinExistence type="inferred from homology"/>
<dbReference type="PANTHER" id="PTHR33794">
    <property type="entry name" value="BACILLOLYSIN"/>
    <property type="match status" value="1"/>
</dbReference>
<dbReference type="Gene3D" id="2.60.120.260">
    <property type="entry name" value="Galactose-binding domain-like"/>
    <property type="match status" value="1"/>
</dbReference>
<feature type="signal peptide" evidence="8">
    <location>
        <begin position="1"/>
        <end position="33"/>
    </location>
</feature>
<dbReference type="Pfam" id="PF02868">
    <property type="entry name" value="Peptidase_M4_C"/>
    <property type="match status" value="1"/>
</dbReference>
<comment type="subcellular location">
    <subcellularLocation>
        <location evidence="8">Secreted</location>
    </subcellularLocation>
</comment>
<comment type="function">
    <text evidence="8">Extracellular zinc metalloprotease.</text>
</comment>
<evidence type="ECO:0000256" key="2">
    <source>
        <dbReference type="ARBA" id="ARBA00022670"/>
    </source>
</evidence>
<name>A0ABQ3P3J1_9ACTN</name>
<dbReference type="Gene3D" id="3.10.450.490">
    <property type="match status" value="1"/>
</dbReference>
<dbReference type="PRINTS" id="PR00730">
    <property type="entry name" value="THERMOLYSIN"/>
</dbReference>
<evidence type="ECO:0000256" key="7">
    <source>
        <dbReference type="ARBA" id="ARBA00023049"/>
    </source>
</evidence>
<comment type="cofactor">
    <cofactor evidence="8">
        <name>Zn(2+)</name>
        <dbReference type="ChEBI" id="CHEBI:29105"/>
    </cofactor>
</comment>
<reference evidence="10" key="1">
    <citation type="submission" date="2024-05" db="EMBL/GenBank/DDBJ databases">
        <title>Whole genome shotgun sequence of Streptomyces hydrogenans NBRC 13475.</title>
        <authorList>
            <person name="Komaki H."/>
            <person name="Tamura T."/>
        </authorList>
    </citation>
    <scope>NUCLEOTIDE SEQUENCE</scope>
    <source>
        <strain evidence="10">NBRC 13475</strain>
    </source>
</reference>
<feature type="domain" description="P/Homo B" evidence="9">
    <location>
        <begin position="549"/>
        <end position="672"/>
    </location>
</feature>
<evidence type="ECO:0000313" key="10">
    <source>
        <dbReference type="EMBL" id="GHI19592.1"/>
    </source>
</evidence>
<dbReference type="EMBL" id="BNDW01000004">
    <property type="protein sequence ID" value="GHI19592.1"/>
    <property type="molecule type" value="Genomic_DNA"/>
</dbReference>
<dbReference type="InterPro" id="IPR023612">
    <property type="entry name" value="Peptidase_M4"/>
</dbReference>
<dbReference type="Pfam" id="PF01447">
    <property type="entry name" value="Peptidase_M4"/>
    <property type="match status" value="1"/>
</dbReference>
<dbReference type="Gene3D" id="3.10.170.10">
    <property type="match status" value="1"/>
</dbReference>
<dbReference type="Pfam" id="PF01483">
    <property type="entry name" value="P_proprotein"/>
    <property type="match status" value="1"/>
</dbReference>
<dbReference type="EC" id="3.4.24.-" evidence="8"/>
<evidence type="ECO:0000256" key="8">
    <source>
        <dbReference type="RuleBase" id="RU366073"/>
    </source>
</evidence>
<keyword evidence="11" id="KW-1185">Reference proteome</keyword>
<feature type="chain" id="PRO_5044964095" description="Neutral metalloproteinase" evidence="8">
    <location>
        <begin position="34"/>
        <end position="672"/>
    </location>
</feature>
<evidence type="ECO:0000313" key="11">
    <source>
        <dbReference type="Proteomes" id="UP001052739"/>
    </source>
</evidence>
<dbReference type="InterPro" id="IPR006311">
    <property type="entry name" value="TAT_signal"/>
</dbReference>
<keyword evidence="5 8" id="KW-0378">Hydrolase</keyword>
<dbReference type="InterPro" id="IPR050728">
    <property type="entry name" value="Zinc_Metalloprotease_M4"/>
</dbReference>
<keyword evidence="3" id="KW-0479">Metal-binding</keyword>
<accession>A0ABQ3P3J1</accession>
<dbReference type="InterPro" id="IPR027268">
    <property type="entry name" value="Peptidase_M4/M1_CTD_sf"/>
</dbReference>
<dbReference type="PANTHER" id="PTHR33794:SF1">
    <property type="entry name" value="BACILLOLYSIN"/>
    <property type="match status" value="1"/>
</dbReference>
<evidence type="ECO:0000256" key="6">
    <source>
        <dbReference type="ARBA" id="ARBA00022833"/>
    </source>
</evidence>
<evidence type="ECO:0000256" key="3">
    <source>
        <dbReference type="ARBA" id="ARBA00022723"/>
    </source>
</evidence>
<protein>
    <recommendedName>
        <fullName evidence="8">Neutral metalloproteinase</fullName>
        <ecNumber evidence="8">3.4.24.-</ecNumber>
    </recommendedName>
</protein>
<gene>
    <name evidence="10" type="ORF">Shyd_09630</name>
</gene>
<comment type="caution">
    <text evidence="10">The sequence shown here is derived from an EMBL/GenBank/DDBJ whole genome shotgun (WGS) entry which is preliminary data.</text>
</comment>
<dbReference type="SUPFAM" id="SSF49785">
    <property type="entry name" value="Galactose-binding domain-like"/>
    <property type="match status" value="1"/>
</dbReference>
<dbReference type="PROSITE" id="PS51829">
    <property type="entry name" value="P_HOMO_B"/>
    <property type="match status" value="1"/>
</dbReference>
<dbReference type="PROSITE" id="PS51318">
    <property type="entry name" value="TAT"/>
    <property type="match status" value="1"/>
</dbReference>
<dbReference type="InterPro" id="IPR008979">
    <property type="entry name" value="Galactose-bd-like_sf"/>
</dbReference>
<evidence type="ECO:0000256" key="5">
    <source>
        <dbReference type="ARBA" id="ARBA00022801"/>
    </source>
</evidence>
<keyword evidence="7 8" id="KW-0482">Metalloprotease</keyword>
<evidence type="ECO:0000259" key="9">
    <source>
        <dbReference type="PROSITE" id="PS51829"/>
    </source>
</evidence>
<dbReference type="SUPFAM" id="SSF55486">
    <property type="entry name" value="Metalloproteases ('zincins'), catalytic domain"/>
    <property type="match status" value="1"/>
</dbReference>
<keyword evidence="8" id="KW-0964">Secreted</keyword>
<dbReference type="RefSeq" id="WP_043219826.1">
    <property type="nucleotide sequence ID" value="NZ_BNBS01000032.1"/>
</dbReference>
<dbReference type="Gene3D" id="1.10.390.10">
    <property type="entry name" value="Neutral Protease Domain 2"/>
    <property type="match status" value="1"/>
</dbReference>
<dbReference type="Pfam" id="PF07504">
    <property type="entry name" value="FTP"/>
    <property type="match status" value="1"/>
</dbReference>
<keyword evidence="2 8" id="KW-0645">Protease</keyword>
<dbReference type="InterPro" id="IPR001570">
    <property type="entry name" value="Peptidase_M4_C_domain"/>
</dbReference>
<evidence type="ECO:0000256" key="1">
    <source>
        <dbReference type="ARBA" id="ARBA00009388"/>
    </source>
</evidence>
<dbReference type="InterPro" id="IPR013856">
    <property type="entry name" value="Peptidase_M4_domain"/>
</dbReference>
<dbReference type="InterPro" id="IPR011096">
    <property type="entry name" value="FTP_domain"/>
</dbReference>
<organism evidence="10 11">
    <name type="scientific">Streptomyces hydrogenans</name>
    <dbReference type="NCBI Taxonomy" id="1873719"/>
    <lineage>
        <taxon>Bacteria</taxon>
        <taxon>Bacillati</taxon>
        <taxon>Actinomycetota</taxon>
        <taxon>Actinomycetes</taxon>
        <taxon>Kitasatosporales</taxon>
        <taxon>Streptomycetaceae</taxon>
        <taxon>Streptomyces</taxon>
    </lineage>
</organism>
<sequence length="672" mass="69509">MRSTPSRRATATGALVAAAAMLAVGVQAGSASADIAAAPAAPAAGKVNPGKLPADLTPAERGALIKAADASKAETAKELGLGAQEKLVVRDVVQDRDGTTHTRYERTYAGLPVLGGDLVVAETKAGATTGVSRSSRAELKNVDLTADVAPAAAEKQALGLAAADGSKKAAADRAPRKVVWMAKGAPVLAYETVVGGLQHDGTPNELHVVTDAKTGEKLYEWQAVETGVGNTMYSGQVTLGTAPSYTLTDTTRGNHKTYNLNGGTSGTGTLFSNTTDTWGNGLPANKETAGADAHYGAALTWDYYKNVHGRSGIRGDGVGAYSRVHYGNAYVNAFWQDSCFCMTYGDGTGNSKPLTSIDVAAHEMTHGVTSNTAGLVYSGESGGLNEATSDIFAAAVEFYANNANDKGDYLVGEKIDIRGNGTPLRYMDKPSKDGSSKDAWYSGIGSIDVHYSSGPANHFFYLLSEGSGVKTVNGVTYDSPTSDGLPVTGIGIDKARLIWFKALTTKWGSSTNYAGARTGTVAVAEELYGAGSPEALAVQHAWAAVNVGTRPGTTPPTGKVFENTADVSVPDNGAAVTSSVTVSGVTGNAPSNLSVGVDIVHTWIGDLVVDLIAPDGSVYNLHNRTGSSADNIQQTYTVNASSEVANGVWKLRVQDKASADTGYINSFKLTFP</sequence>
<comment type="similarity">
    <text evidence="1 8">Belongs to the peptidase M4 family.</text>
</comment>
<dbReference type="CDD" id="cd09597">
    <property type="entry name" value="M4_TLP"/>
    <property type="match status" value="1"/>
</dbReference>
<keyword evidence="4 8" id="KW-0732">Signal</keyword>